<proteinExistence type="predicted"/>
<evidence type="ECO:0000313" key="3">
    <source>
        <dbReference type="EMBL" id="MBP4139627.1"/>
    </source>
</evidence>
<keyword evidence="1" id="KW-0812">Transmembrane</keyword>
<protein>
    <recommendedName>
        <fullName evidence="5">Lipoprotein</fullName>
    </recommendedName>
</protein>
<dbReference type="RefSeq" id="WP_210667591.1">
    <property type="nucleotide sequence ID" value="NZ_JAGFBV010000031.1"/>
</dbReference>
<accession>A0A940XBL3</accession>
<keyword evidence="2" id="KW-0732">Signal</keyword>
<keyword evidence="4" id="KW-1185">Reference proteome</keyword>
<evidence type="ECO:0000256" key="2">
    <source>
        <dbReference type="SAM" id="SignalP"/>
    </source>
</evidence>
<organism evidence="3 4">
    <name type="scientific">Flavobacterium geliluteum</name>
    <dbReference type="NCBI Taxonomy" id="2816120"/>
    <lineage>
        <taxon>Bacteria</taxon>
        <taxon>Pseudomonadati</taxon>
        <taxon>Bacteroidota</taxon>
        <taxon>Flavobacteriia</taxon>
        <taxon>Flavobacteriales</taxon>
        <taxon>Flavobacteriaceae</taxon>
        <taxon>Flavobacterium</taxon>
    </lineage>
</organism>
<name>A0A940XBL3_9FLAO</name>
<keyword evidence="1" id="KW-0472">Membrane</keyword>
<keyword evidence="1" id="KW-1133">Transmembrane helix</keyword>
<dbReference type="AlphaFoldDB" id="A0A940XBL3"/>
<feature type="signal peptide" evidence="2">
    <location>
        <begin position="1"/>
        <end position="21"/>
    </location>
</feature>
<evidence type="ECO:0000256" key="1">
    <source>
        <dbReference type="SAM" id="Phobius"/>
    </source>
</evidence>
<evidence type="ECO:0000313" key="4">
    <source>
        <dbReference type="Proteomes" id="UP000675047"/>
    </source>
</evidence>
<feature type="transmembrane region" description="Helical" evidence="1">
    <location>
        <begin position="141"/>
        <end position="157"/>
    </location>
</feature>
<feature type="chain" id="PRO_5037023670" description="Lipoprotein" evidence="2">
    <location>
        <begin position="22"/>
        <end position="165"/>
    </location>
</feature>
<dbReference type="EMBL" id="JAGFBV010000031">
    <property type="protein sequence ID" value="MBP4139627.1"/>
    <property type="molecule type" value="Genomic_DNA"/>
</dbReference>
<sequence>MKNIKLGCLFFVLTMTLVSCAGKKPVVVQNTTTTEKVITETVHDTVFKIEKDSSSYNALLECINGKVRLKEVTQAEPGRILKPPKVQITDNILQVDCDAKAQELFATWKSTYIKENKQEIKEVPVITNVLTSWQKFQIECFWPLVVILLLVVIWNLIKYKFKSSI</sequence>
<dbReference type="Proteomes" id="UP000675047">
    <property type="component" value="Unassembled WGS sequence"/>
</dbReference>
<reference evidence="3 4" key="1">
    <citation type="submission" date="2021-03" db="EMBL/GenBank/DDBJ databases">
        <title>Flavobacterium Flabelliformis Sp. Nov. And Flavobacterium Geliluteum Sp. Nov., Two Novel Multidrug Resistant Psychrophilic Species Isolated From Antarctica.</title>
        <authorList>
            <person name="Kralova S."/>
            <person name="Busse H.J."/>
            <person name="Bezdicek M."/>
            <person name="Nykrynova M."/>
            <person name="Kroupova E."/>
            <person name="Krsek D."/>
            <person name="Sedlacek I."/>
        </authorList>
    </citation>
    <scope>NUCLEOTIDE SEQUENCE [LARGE SCALE GENOMIC DNA]</scope>
    <source>
        <strain evidence="3 4">P7388</strain>
    </source>
</reference>
<evidence type="ECO:0008006" key="5">
    <source>
        <dbReference type="Google" id="ProtNLM"/>
    </source>
</evidence>
<gene>
    <name evidence="3" type="ORF">J3495_16245</name>
</gene>
<comment type="caution">
    <text evidence="3">The sequence shown here is derived from an EMBL/GenBank/DDBJ whole genome shotgun (WGS) entry which is preliminary data.</text>
</comment>
<dbReference type="PROSITE" id="PS51257">
    <property type="entry name" value="PROKAR_LIPOPROTEIN"/>
    <property type="match status" value="1"/>
</dbReference>